<accession>A0A410G1D3</accession>
<dbReference type="OrthoDB" id="9785840at2"/>
<evidence type="ECO:0000256" key="2">
    <source>
        <dbReference type="ARBA" id="ARBA00022670"/>
    </source>
</evidence>
<dbReference type="Proteomes" id="UP000285517">
    <property type="component" value="Chromosome"/>
</dbReference>
<evidence type="ECO:0000256" key="3">
    <source>
        <dbReference type="ARBA" id="ARBA00022801"/>
    </source>
</evidence>
<dbReference type="PANTHER" id="PTHR31817:SF0">
    <property type="entry name" value="CHROMOSOME UNDETERMINED SCAFFOLD_67, WHOLE GENOME SHOTGUN SEQUENCE"/>
    <property type="match status" value="1"/>
</dbReference>
<dbReference type="InterPro" id="IPR012548">
    <property type="entry name" value="MATCAP"/>
</dbReference>
<organism evidence="5 6">
    <name type="scientific">Aequorivita ciconiae</name>
    <dbReference type="NCBI Taxonomy" id="2494375"/>
    <lineage>
        <taxon>Bacteria</taxon>
        <taxon>Pseudomonadati</taxon>
        <taxon>Bacteroidota</taxon>
        <taxon>Flavobacteriia</taxon>
        <taxon>Flavobacteriales</taxon>
        <taxon>Flavobacteriaceae</taxon>
        <taxon>Aequorivita</taxon>
    </lineage>
</organism>
<dbReference type="KEGG" id="aev:EI546_04665"/>
<dbReference type="AlphaFoldDB" id="A0A410G1D3"/>
<dbReference type="RefSeq" id="WP_128249453.1">
    <property type="nucleotide sequence ID" value="NZ_CP034951.1"/>
</dbReference>
<dbReference type="GO" id="GO:0008237">
    <property type="term" value="F:metallopeptidase activity"/>
    <property type="evidence" value="ECO:0007669"/>
    <property type="project" value="UniProtKB-KW"/>
</dbReference>
<keyword evidence="6" id="KW-1185">Reference proteome</keyword>
<evidence type="ECO:0000313" key="6">
    <source>
        <dbReference type="Proteomes" id="UP000285517"/>
    </source>
</evidence>
<keyword evidence="4" id="KW-0482">Metalloprotease</keyword>
<name>A0A410G1D3_9FLAO</name>
<evidence type="ECO:0000256" key="1">
    <source>
        <dbReference type="ARBA" id="ARBA00001947"/>
    </source>
</evidence>
<keyword evidence="2" id="KW-0645">Protease</keyword>
<evidence type="ECO:0000256" key="4">
    <source>
        <dbReference type="ARBA" id="ARBA00023049"/>
    </source>
</evidence>
<protein>
    <submittedName>
        <fullName evidence="5">DUF1704 domain-containing protein</fullName>
    </submittedName>
</protein>
<dbReference type="GO" id="GO:0080164">
    <property type="term" value="P:regulation of nitric oxide metabolic process"/>
    <property type="evidence" value="ECO:0007669"/>
    <property type="project" value="TreeGrafter"/>
</dbReference>
<proteinExistence type="predicted"/>
<keyword evidence="3" id="KW-0378">Hydrolase</keyword>
<dbReference type="PANTHER" id="PTHR31817">
    <property type="match status" value="1"/>
</dbReference>
<sequence>MESNTNVQIEDLIGELTPGDRTVRELPHDGYLFLEHDVPFLIIYRRKPDDYATLRLARTGASYLIVGESHFDYFQEFINQITEKMSARFGAFILMEIYSGEDGSSEFIIRGPSHKLPVSLEVLREELDKVESRRFGGQLLSARIEQTKERQPSNQEAFFSIDEIKECGGTLIGVEIPPVYRTTEGKLYPLYFRKFRDGFAKAIHKAVFEFVRVQTSSNIQGFAALGKREIHSEVFKIDRELTKIESQYQFLLLVAPVNIQSIRECFFKTNFEEVNPYHYRLLPIDPDILKRQLYNLRIDEIDDPELAFLFDEKREEISQQLTMLKERGSKNFFYSSMRLYGGLEKNVAAEAKSILENISEDKIQENQRFLDAEAFAVMAKSEFEYFRNQSADFSSQVYIRDDVNVMMVSKGELYLPCDYTMTTNEAEALIQHEVGTHALTYYNGSRQPLSQLSQGLADYDALQEGIAVLSEYLVGGLTGNRLRTLAGRVIAGEALLDGADFKEVFYLLHSQYGFSKEPAFNITSRFFQGGGFLKDIIYLKGLIQLRDYLMEGCDLEFLLAGKFALKHVPMIKDLTDRGLLSPPKIKPRYLKKEGFEERLKKVRNGIALSKMV</sequence>
<evidence type="ECO:0000313" key="5">
    <source>
        <dbReference type="EMBL" id="QAA81061.1"/>
    </source>
</evidence>
<reference evidence="5 6" key="1">
    <citation type="submission" date="2019-01" db="EMBL/GenBank/DDBJ databases">
        <title>Complete genome sequencing of Aequorivita sp. H23M31.</title>
        <authorList>
            <person name="Bae J.-W."/>
        </authorList>
    </citation>
    <scope>NUCLEOTIDE SEQUENCE [LARGE SCALE GENOMIC DNA]</scope>
    <source>
        <strain evidence="5 6">H23M31</strain>
    </source>
</reference>
<dbReference type="EMBL" id="CP034951">
    <property type="protein sequence ID" value="QAA81061.1"/>
    <property type="molecule type" value="Genomic_DNA"/>
</dbReference>
<dbReference type="Pfam" id="PF08014">
    <property type="entry name" value="MATCAP"/>
    <property type="match status" value="1"/>
</dbReference>
<gene>
    <name evidence="5" type="ORF">EI546_04665</name>
</gene>
<dbReference type="SMART" id="SM01154">
    <property type="entry name" value="DUF1704"/>
    <property type="match status" value="1"/>
</dbReference>
<dbReference type="GO" id="GO:0006508">
    <property type="term" value="P:proteolysis"/>
    <property type="evidence" value="ECO:0007669"/>
    <property type="project" value="UniProtKB-KW"/>
</dbReference>
<comment type="cofactor">
    <cofactor evidence="1">
        <name>Zn(2+)</name>
        <dbReference type="ChEBI" id="CHEBI:29105"/>
    </cofactor>
</comment>